<evidence type="ECO:0000256" key="3">
    <source>
        <dbReference type="SAM" id="Phobius"/>
    </source>
</evidence>
<dbReference type="GO" id="GO:0005829">
    <property type="term" value="C:cytosol"/>
    <property type="evidence" value="ECO:0007669"/>
    <property type="project" value="TreeGrafter"/>
</dbReference>
<comment type="subcellular location">
    <subcellularLocation>
        <location evidence="1">Golgi apparatus</location>
    </subcellularLocation>
</comment>
<dbReference type="SUPFAM" id="SSF53448">
    <property type="entry name" value="Nucleotide-diphospho-sugar transferases"/>
    <property type="match status" value="1"/>
</dbReference>
<proteinExistence type="predicted"/>
<keyword evidence="2" id="KW-0333">Golgi apparatus</keyword>
<dbReference type="GO" id="GO:0052691">
    <property type="term" value="F:UDP-arabinopyranose mutase activity"/>
    <property type="evidence" value="ECO:0007669"/>
    <property type="project" value="TreeGrafter"/>
</dbReference>
<accession>A0A2M8KVM5</accession>
<keyword evidence="3" id="KW-0812">Transmembrane</keyword>
<dbReference type="InterPro" id="IPR037595">
    <property type="entry name" value="RGP_fam"/>
</dbReference>
<dbReference type="PANTHER" id="PTHR31682:SF44">
    <property type="entry name" value="UDP-ARABINOPYRANOSE MUTASE 3"/>
    <property type="match status" value="1"/>
</dbReference>
<evidence type="ECO:0000313" key="5">
    <source>
        <dbReference type="Proteomes" id="UP000231569"/>
    </source>
</evidence>
<dbReference type="PANTHER" id="PTHR31682">
    <property type="entry name" value="UDP-ARABINOSE MUTASE"/>
    <property type="match status" value="1"/>
</dbReference>
<evidence type="ECO:0000256" key="2">
    <source>
        <dbReference type="ARBA" id="ARBA00023034"/>
    </source>
</evidence>
<reference evidence="5" key="1">
    <citation type="submission" date="2017-09" db="EMBL/GenBank/DDBJ databases">
        <title>Depth-based differentiation of microbial function through sediment-hosted aquifers and enrichment of novel symbionts in the deep terrestrial subsurface.</title>
        <authorList>
            <person name="Probst A.J."/>
            <person name="Ladd B."/>
            <person name="Jarett J.K."/>
            <person name="Geller-Mcgrath D.E."/>
            <person name="Sieber C.M.K."/>
            <person name="Emerson J.B."/>
            <person name="Anantharaman K."/>
            <person name="Thomas B.C."/>
            <person name="Malmstrom R."/>
            <person name="Stieglmeier M."/>
            <person name="Klingl A."/>
            <person name="Woyke T."/>
            <person name="Ryan C.M."/>
            <person name="Banfield J.F."/>
        </authorList>
    </citation>
    <scope>NUCLEOTIDE SEQUENCE [LARGE SCALE GENOMIC DNA]</scope>
</reference>
<dbReference type="EMBL" id="PFEE01000006">
    <property type="protein sequence ID" value="PJE63971.1"/>
    <property type="molecule type" value="Genomic_DNA"/>
</dbReference>
<protein>
    <recommendedName>
        <fullName evidence="6">Glycosyltransferase 2-like domain-containing protein</fullName>
    </recommendedName>
</protein>
<dbReference type="Pfam" id="PF03214">
    <property type="entry name" value="RGP"/>
    <property type="match status" value="2"/>
</dbReference>
<feature type="transmembrane region" description="Helical" evidence="3">
    <location>
        <begin position="12"/>
        <end position="30"/>
    </location>
</feature>
<dbReference type="GO" id="GO:0033356">
    <property type="term" value="P:UDP-L-arabinose metabolic process"/>
    <property type="evidence" value="ECO:0007669"/>
    <property type="project" value="TreeGrafter"/>
</dbReference>
<evidence type="ECO:0008006" key="6">
    <source>
        <dbReference type="Google" id="ProtNLM"/>
    </source>
</evidence>
<dbReference type="AlphaFoldDB" id="A0A2M8KVM5"/>
<dbReference type="InterPro" id="IPR029044">
    <property type="entry name" value="Nucleotide-diphossugar_trans"/>
</dbReference>
<comment type="caution">
    <text evidence="4">The sequence shown here is derived from an EMBL/GenBank/DDBJ whole genome shotgun (WGS) entry which is preliminary data.</text>
</comment>
<dbReference type="Proteomes" id="UP000231569">
    <property type="component" value="Unassembled WGS sequence"/>
</dbReference>
<keyword evidence="3" id="KW-0472">Membrane</keyword>
<keyword evidence="3" id="KW-1133">Transmembrane helix</keyword>
<sequence length="350" mass="41307">MPSRTINCCFSIFIHIFYLFLAYNVVLYTTKRMNKIVVVPSIREQSYNRWISEWREILTKNNVKVILVEDNPKRTFIPNYKNIEHYSWEEIDRELGEKKWIIPRRTAAIRSFGFYKAFQTNPDYVVTLDDDCYTTPQSEYYFQTHEKYLFGGLHKKHWIQHSQGLRVRGVPEYLKPQYNVLNMGLWANVPDLDGETQKINPNYRIVEQSFNFIVPAGSYAPISSMNLAVRTEVIPAFYFLLMGPSYPFDRFDDIWAGIFLIKIAHHLGYSVSGGEPFIWHDRASNADVNIKKEGSGKKVNEFLWKDINKIKLTKTSYKACYKELASKLPRYDEYWNKQSIAMKTWLSLFE</sequence>
<gene>
    <name evidence="4" type="ORF">COU89_00260</name>
</gene>
<name>A0A2M8KVM5_9BACT</name>
<evidence type="ECO:0000256" key="1">
    <source>
        <dbReference type="ARBA" id="ARBA00004555"/>
    </source>
</evidence>
<organism evidence="4 5">
    <name type="scientific">Candidatus Roizmanbacteria bacterium CG10_big_fil_rev_8_21_14_0_10_45_7</name>
    <dbReference type="NCBI Taxonomy" id="1974854"/>
    <lineage>
        <taxon>Bacteria</taxon>
        <taxon>Candidatus Roizmaniibacteriota</taxon>
    </lineage>
</organism>
<evidence type="ECO:0000313" key="4">
    <source>
        <dbReference type="EMBL" id="PJE63971.1"/>
    </source>
</evidence>